<comment type="caution">
    <text evidence="1">The sequence shown here is derived from an EMBL/GenBank/DDBJ whole genome shotgun (WGS) entry which is preliminary data.</text>
</comment>
<evidence type="ECO:0000313" key="1">
    <source>
        <dbReference type="EMBL" id="OTY62962.1"/>
    </source>
</evidence>
<dbReference type="EMBL" id="NFDN01000021">
    <property type="protein sequence ID" value="OTY62962.1"/>
    <property type="molecule type" value="Genomic_DNA"/>
</dbReference>
<evidence type="ECO:0000313" key="2">
    <source>
        <dbReference type="Proteomes" id="UP000195129"/>
    </source>
</evidence>
<name>A0A9X6FEL4_BACTU</name>
<proteinExistence type="predicted"/>
<accession>A0A9X6FEL4</accession>
<sequence length="50" mass="5860">MLIVFIPVALSLIVIIIIIKEQRNKFPIPHNYKRTIKHQDIMYALSGKKN</sequence>
<gene>
    <name evidence="1" type="ORF">BK746_04605</name>
</gene>
<dbReference type="AlphaFoldDB" id="A0A9X6FEL4"/>
<protein>
    <submittedName>
        <fullName evidence="1">Excinuclease ABC subunit C</fullName>
    </submittedName>
</protein>
<reference evidence="1 2" key="1">
    <citation type="submission" date="2016-10" db="EMBL/GenBank/DDBJ databases">
        <title>Comparative genomics of Bacillus thuringiensis reveals a path to pathogens against multiple invertebrate hosts.</title>
        <authorList>
            <person name="Zheng J."/>
            <person name="Gao Q."/>
            <person name="Liu H."/>
            <person name="Peng D."/>
            <person name="Ruan L."/>
            <person name="Sun M."/>
        </authorList>
    </citation>
    <scope>NUCLEOTIDE SEQUENCE [LARGE SCALE GENOMIC DNA]</scope>
    <source>
        <strain evidence="1">BGSC 4CA1</strain>
    </source>
</reference>
<organism evidence="1 2">
    <name type="scientific">Bacillus thuringiensis serovar yosoo</name>
    <dbReference type="NCBI Taxonomy" id="180848"/>
    <lineage>
        <taxon>Bacteria</taxon>
        <taxon>Bacillati</taxon>
        <taxon>Bacillota</taxon>
        <taxon>Bacilli</taxon>
        <taxon>Bacillales</taxon>
        <taxon>Bacillaceae</taxon>
        <taxon>Bacillus</taxon>
        <taxon>Bacillus cereus group</taxon>
    </lineage>
</organism>
<dbReference type="Proteomes" id="UP000195129">
    <property type="component" value="Unassembled WGS sequence"/>
</dbReference>